<feature type="compositionally biased region" description="Low complexity" evidence="1">
    <location>
        <begin position="87"/>
        <end position="100"/>
    </location>
</feature>
<evidence type="ECO:0000313" key="3">
    <source>
        <dbReference type="EMBL" id="CAB9499905.1"/>
    </source>
</evidence>
<evidence type="ECO:0000313" key="4">
    <source>
        <dbReference type="Proteomes" id="UP001153069"/>
    </source>
</evidence>
<proteinExistence type="predicted"/>
<sequence length="445" mass="51083">MMAVETEGLSPRRGSSKRWRAACFLFVFMGSSSLLVTTFMTEDQVQRFQAVLLRQNQVAKSKSKAASSISISDDDNATIRGRKQQKKLAQQKNATKTTTTSSRLRPAPNQGKKNKESPLFVKAPPQNSISITSDAHKTDPRIAWLMSFPNSGTSYTGQLVKHLTRTKTASNYGEQNLDLQGSSVPVYHDGNKKQKDRNWQGPFYVDPTQSKGYETPHAYVLTKTHCGGYTTNTSPERYVEATHSFRRRCLSTRYVKNGTLYKGEYDAALVHKAIHLFRNPFDNVVSRFNFEHKRLEKKKGYTNGSTKSREGFRAFCQQMDTTWKESERNSIVYEDSILAKMESVPCHSDFFRYVEWHNLAFVTTQDLGIETMILHYEDYGASTFETTKNKLLEFLELEERGVSSPFKDGKVYSKEYFTKKEREVVKEVLQQLALKTTWGYLERYF</sequence>
<evidence type="ECO:0000256" key="1">
    <source>
        <dbReference type="SAM" id="MobiDB-lite"/>
    </source>
</evidence>
<dbReference type="AlphaFoldDB" id="A0A9N8DDP7"/>
<comment type="caution">
    <text evidence="3">The sequence shown here is derived from an EMBL/GenBank/DDBJ whole genome shotgun (WGS) entry which is preliminary data.</text>
</comment>
<evidence type="ECO:0000256" key="2">
    <source>
        <dbReference type="SAM" id="Phobius"/>
    </source>
</evidence>
<keyword evidence="2" id="KW-0472">Membrane</keyword>
<organism evidence="3 4">
    <name type="scientific">Seminavis robusta</name>
    <dbReference type="NCBI Taxonomy" id="568900"/>
    <lineage>
        <taxon>Eukaryota</taxon>
        <taxon>Sar</taxon>
        <taxon>Stramenopiles</taxon>
        <taxon>Ochrophyta</taxon>
        <taxon>Bacillariophyta</taxon>
        <taxon>Bacillariophyceae</taxon>
        <taxon>Bacillariophycidae</taxon>
        <taxon>Naviculales</taxon>
        <taxon>Naviculaceae</taxon>
        <taxon>Seminavis</taxon>
    </lineage>
</organism>
<keyword evidence="2" id="KW-1133">Transmembrane helix</keyword>
<feature type="transmembrane region" description="Helical" evidence="2">
    <location>
        <begin position="21"/>
        <end position="40"/>
    </location>
</feature>
<keyword evidence="4" id="KW-1185">Reference proteome</keyword>
<keyword evidence="2" id="KW-0812">Transmembrane</keyword>
<dbReference type="SUPFAM" id="SSF52540">
    <property type="entry name" value="P-loop containing nucleoside triphosphate hydrolases"/>
    <property type="match status" value="1"/>
</dbReference>
<protein>
    <recommendedName>
        <fullName evidence="5">Sulfotransferase domain-containing protein</fullName>
    </recommendedName>
</protein>
<dbReference type="OrthoDB" id="38831at2759"/>
<dbReference type="InterPro" id="IPR027417">
    <property type="entry name" value="P-loop_NTPase"/>
</dbReference>
<accession>A0A9N8DDP7</accession>
<feature type="region of interest" description="Disordered" evidence="1">
    <location>
        <begin position="63"/>
        <end position="135"/>
    </location>
</feature>
<reference evidence="3" key="1">
    <citation type="submission" date="2020-06" db="EMBL/GenBank/DDBJ databases">
        <authorList>
            <consortium name="Plant Systems Biology data submission"/>
        </authorList>
    </citation>
    <scope>NUCLEOTIDE SEQUENCE</scope>
    <source>
        <strain evidence="3">D6</strain>
    </source>
</reference>
<dbReference type="Gene3D" id="3.40.50.300">
    <property type="entry name" value="P-loop containing nucleotide triphosphate hydrolases"/>
    <property type="match status" value="1"/>
</dbReference>
<name>A0A9N8DDP7_9STRA</name>
<evidence type="ECO:0008006" key="5">
    <source>
        <dbReference type="Google" id="ProtNLM"/>
    </source>
</evidence>
<gene>
    <name evidence="3" type="ORF">SEMRO_71_G039490.1</name>
</gene>
<dbReference type="Proteomes" id="UP001153069">
    <property type="component" value="Unassembled WGS sequence"/>
</dbReference>
<dbReference type="EMBL" id="CAICTM010000070">
    <property type="protein sequence ID" value="CAB9499905.1"/>
    <property type="molecule type" value="Genomic_DNA"/>
</dbReference>